<comment type="caution">
    <text evidence="3">The sequence shown here is derived from an EMBL/GenBank/DDBJ whole genome shotgun (WGS) entry which is preliminary data.</text>
</comment>
<feature type="binding site" evidence="2">
    <location>
        <position position="61"/>
    </location>
    <ligand>
        <name>substrate</name>
    </ligand>
</feature>
<proteinExistence type="predicted"/>
<dbReference type="InterPro" id="IPR029033">
    <property type="entry name" value="His_PPase_superfam"/>
</dbReference>
<reference evidence="3" key="2">
    <citation type="submission" date="2020-09" db="EMBL/GenBank/DDBJ databases">
        <authorList>
            <person name="Sun Q."/>
            <person name="Kim S."/>
        </authorList>
    </citation>
    <scope>NUCLEOTIDE SEQUENCE</scope>
    <source>
        <strain evidence="3">KCTC 42731</strain>
    </source>
</reference>
<protein>
    <recommendedName>
        <fullName evidence="5">Histidine phosphatase family protein</fullName>
    </recommendedName>
</protein>
<dbReference type="InterPro" id="IPR013078">
    <property type="entry name" value="His_Pase_superF_clade-1"/>
</dbReference>
<dbReference type="AlphaFoldDB" id="A0A919B9X1"/>
<evidence type="ECO:0000256" key="1">
    <source>
        <dbReference type="PIRSR" id="PIRSR613078-1"/>
    </source>
</evidence>
<dbReference type="Proteomes" id="UP000623842">
    <property type="component" value="Unassembled WGS sequence"/>
</dbReference>
<dbReference type="InterPro" id="IPR050275">
    <property type="entry name" value="PGM_Phosphatase"/>
</dbReference>
<feature type="active site" description="Tele-phosphohistidine intermediate" evidence="1">
    <location>
        <position position="12"/>
    </location>
</feature>
<evidence type="ECO:0000313" key="4">
    <source>
        <dbReference type="Proteomes" id="UP000623842"/>
    </source>
</evidence>
<name>A0A919B9X1_9GAMM</name>
<dbReference type="EMBL" id="BNCK01000001">
    <property type="protein sequence ID" value="GHF77824.1"/>
    <property type="molecule type" value="Genomic_DNA"/>
</dbReference>
<dbReference type="GO" id="GO:0016791">
    <property type="term" value="F:phosphatase activity"/>
    <property type="evidence" value="ECO:0007669"/>
    <property type="project" value="TreeGrafter"/>
</dbReference>
<feature type="binding site" evidence="2">
    <location>
        <begin position="11"/>
        <end position="18"/>
    </location>
    <ligand>
        <name>substrate</name>
    </ligand>
</feature>
<evidence type="ECO:0000256" key="2">
    <source>
        <dbReference type="PIRSR" id="PIRSR613078-2"/>
    </source>
</evidence>
<dbReference type="GO" id="GO:0005737">
    <property type="term" value="C:cytoplasm"/>
    <property type="evidence" value="ECO:0007669"/>
    <property type="project" value="TreeGrafter"/>
</dbReference>
<organism evidence="3 4">
    <name type="scientific">Thalassotalea marina</name>
    <dbReference type="NCBI Taxonomy" id="1673741"/>
    <lineage>
        <taxon>Bacteria</taxon>
        <taxon>Pseudomonadati</taxon>
        <taxon>Pseudomonadota</taxon>
        <taxon>Gammaproteobacteria</taxon>
        <taxon>Alteromonadales</taxon>
        <taxon>Colwelliaceae</taxon>
        <taxon>Thalassotalea</taxon>
    </lineage>
</organism>
<dbReference type="PANTHER" id="PTHR48100">
    <property type="entry name" value="BROAD-SPECIFICITY PHOSPHATASE YOR283W-RELATED"/>
    <property type="match status" value="1"/>
</dbReference>
<sequence length="206" mass="23020">MSDSISILLARHGETYWNTTQRLQGHLDSQLTVKGQNQAKKLAQTFANYGVKTVLSSTLPRALNTAKVYANNRVIPLITDPRLMERHFGVWQGQTMASLKQQKSYHEVFYQFSSTAPPEGESALVAARRFRQALAQHIMSLRSDLNISKAVLPPIGVVSHGEVLRCFLASIDSRWQQANKNASELFVNGGVTALNFNRQTQEFSLC</sequence>
<dbReference type="RefSeq" id="WP_189766764.1">
    <property type="nucleotide sequence ID" value="NZ_BNCK01000001.1"/>
</dbReference>
<reference evidence="3" key="1">
    <citation type="journal article" date="2014" name="Int. J. Syst. Evol. Microbiol.">
        <title>Complete genome sequence of Corynebacterium casei LMG S-19264T (=DSM 44701T), isolated from a smear-ripened cheese.</title>
        <authorList>
            <consortium name="US DOE Joint Genome Institute (JGI-PGF)"/>
            <person name="Walter F."/>
            <person name="Albersmeier A."/>
            <person name="Kalinowski J."/>
            <person name="Ruckert C."/>
        </authorList>
    </citation>
    <scope>NUCLEOTIDE SEQUENCE</scope>
    <source>
        <strain evidence="3">KCTC 42731</strain>
    </source>
</reference>
<dbReference type="CDD" id="cd07067">
    <property type="entry name" value="HP_PGM_like"/>
    <property type="match status" value="1"/>
</dbReference>
<keyword evidence="4" id="KW-1185">Reference proteome</keyword>
<accession>A0A919B9X1</accession>
<evidence type="ECO:0000313" key="3">
    <source>
        <dbReference type="EMBL" id="GHF77824.1"/>
    </source>
</evidence>
<dbReference type="Pfam" id="PF00300">
    <property type="entry name" value="His_Phos_1"/>
    <property type="match status" value="1"/>
</dbReference>
<dbReference type="SUPFAM" id="SSF53254">
    <property type="entry name" value="Phosphoglycerate mutase-like"/>
    <property type="match status" value="1"/>
</dbReference>
<dbReference type="SMART" id="SM00855">
    <property type="entry name" value="PGAM"/>
    <property type="match status" value="1"/>
</dbReference>
<evidence type="ECO:0008006" key="5">
    <source>
        <dbReference type="Google" id="ProtNLM"/>
    </source>
</evidence>
<gene>
    <name evidence="3" type="ORF">GCM10017161_01010</name>
</gene>
<feature type="active site" description="Proton donor/acceptor" evidence="1">
    <location>
        <position position="85"/>
    </location>
</feature>
<dbReference type="PANTHER" id="PTHR48100:SF1">
    <property type="entry name" value="HISTIDINE PHOSPHATASE FAMILY PROTEIN-RELATED"/>
    <property type="match status" value="1"/>
</dbReference>
<dbReference type="Gene3D" id="3.40.50.1240">
    <property type="entry name" value="Phosphoglycerate mutase-like"/>
    <property type="match status" value="1"/>
</dbReference>